<accession>A0A2W0HC68</accession>
<dbReference type="Pfam" id="PF14493">
    <property type="entry name" value="HTH_40"/>
    <property type="match status" value="1"/>
</dbReference>
<organism evidence="2 3">
    <name type="scientific">Alteribacter lacisalsi</name>
    <dbReference type="NCBI Taxonomy" id="2045244"/>
    <lineage>
        <taxon>Bacteria</taxon>
        <taxon>Bacillati</taxon>
        <taxon>Bacillota</taxon>
        <taxon>Bacilli</taxon>
        <taxon>Bacillales</taxon>
        <taxon>Bacillaceae</taxon>
        <taxon>Alteribacter</taxon>
    </lineage>
</organism>
<dbReference type="OrthoDB" id="2354672at2"/>
<dbReference type="AlphaFoldDB" id="A0A2W0HC68"/>
<protein>
    <recommendedName>
        <fullName evidence="1">Helicase Helix-turn-helix domain-containing protein</fullName>
    </recommendedName>
</protein>
<keyword evidence="3" id="KW-1185">Reference proteome</keyword>
<dbReference type="RefSeq" id="WP_110518356.1">
    <property type="nucleotide sequence ID" value="NZ_PDOF01000001.1"/>
</dbReference>
<name>A0A2W0HC68_9BACI</name>
<comment type="caution">
    <text evidence="2">The sequence shown here is derived from an EMBL/GenBank/DDBJ whole genome shotgun (WGS) entry which is preliminary data.</text>
</comment>
<dbReference type="Proteomes" id="UP000248066">
    <property type="component" value="Unassembled WGS sequence"/>
</dbReference>
<proteinExistence type="predicted"/>
<sequence length="358" mass="40947">MDLERWLFLTMTARLKGQRTGNGAVHLLSGKRSAQTLQDASLFYVLPLTASLKHRSPAYIHEVRSDLSKAGLVTESHRGLMTITKSGRGVLKKLDEKYFLPEKYNAGRFEWSGEAEWFWKRLSLYIQSLSNVLDKSRKFVPVHYDYDVQEWVRRHFPGTQEERAAAASRLYRELKASLEAIEEEYAYLFVSRLSSSSGAGQTYTQLAGEGGDPSFTYIKFRTVLHHILNSLQEKNQFSVLASFVKPEEDRLLMTRSAGKTLDLLKKGMSLEEVRRIRNLQRSTVEDHAVEIAKMHPSFEAGMFADSRKLRTVEETAVRLGTNRLKIIKDELGEEYDYFTIRLALAEKKGETHAGTIRT</sequence>
<reference evidence="2 3" key="1">
    <citation type="submission" date="2017-10" db="EMBL/GenBank/DDBJ databases">
        <title>Bacillus sp. nov., a halophilic bacterium isolated from a Yangshapao Lake.</title>
        <authorList>
            <person name="Wang H."/>
        </authorList>
    </citation>
    <scope>NUCLEOTIDE SEQUENCE [LARGE SCALE GENOMIC DNA]</scope>
    <source>
        <strain evidence="2 3">YSP-3</strain>
    </source>
</reference>
<dbReference type="EMBL" id="PDOF01000001">
    <property type="protein sequence ID" value="PYZ98461.1"/>
    <property type="molecule type" value="Genomic_DNA"/>
</dbReference>
<evidence type="ECO:0000313" key="3">
    <source>
        <dbReference type="Proteomes" id="UP000248066"/>
    </source>
</evidence>
<evidence type="ECO:0000259" key="1">
    <source>
        <dbReference type="Pfam" id="PF14493"/>
    </source>
</evidence>
<evidence type="ECO:0000313" key="2">
    <source>
        <dbReference type="EMBL" id="PYZ98461.1"/>
    </source>
</evidence>
<gene>
    <name evidence="2" type="ORF">CR205_07675</name>
</gene>
<feature type="domain" description="Helicase Helix-turn-helix" evidence="1">
    <location>
        <begin position="257"/>
        <end position="344"/>
    </location>
</feature>
<dbReference type="InterPro" id="IPR029491">
    <property type="entry name" value="Helicase_HTH"/>
</dbReference>